<evidence type="ECO:0000256" key="2">
    <source>
        <dbReference type="SAM" id="MobiDB-lite"/>
    </source>
</evidence>
<evidence type="ECO:0000313" key="3">
    <source>
        <dbReference type="EMBL" id="CAH3026024.1"/>
    </source>
</evidence>
<dbReference type="Proteomes" id="UP001159427">
    <property type="component" value="Unassembled WGS sequence"/>
</dbReference>
<evidence type="ECO:0000256" key="1">
    <source>
        <dbReference type="SAM" id="Coils"/>
    </source>
</evidence>
<dbReference type="EMBL" id="CALNXI010000385">
    <property type="protein sequence ID" value="CAH3026024.1"/>
    <property type="molecule type" value="Genomic_DNA"/>
</dbReference>
<organism evidence="3 4">
    <name type="scientific">Porites evermanni</name>
    <dbReference type="NCBI Taxonomy" id="104178"/>
    <lineage>
        <taxon>Eukaryota</taxon>
        <taxon>Metazoa</taxon>
        <taxon>Cnidaria</taxon>
        <taxon>Anthozoa</taxon>
        <taxon>Hexacorallia</taxon>
        <taxon>Scleractinia</taxon>
        <taxon>Fungiina</taxon>
        <taxon>Poritidae</taxon>
        <taxon>Porites</taxon>
    </lineage>
</organism>
<evidence type="ECO:0000313" key="4">
    <source>
        <dbReference type="Proteomes" id="UP001159427"/>
    </source>
</evidence>
<reference evidence="3 4" key="1">
    <citation type="submission" date="2022-05" db="EMBL/GenBank/DDBJ databases">
        <authorList>
            <consortium name="Genoscope - CEA"/>
            <person name="William W."/>
        </authorList>
    </citation>
    <scope>NUCLEOTIDE SEQUENCE [LARGE SCALE GENOMIC DNA]</scope>
</reference>
<proteinExistence type="predicted"/>
<sequence>MADVGSVKTLHNFGPLKPFAASTIQAVTLPKRRKILLLSNGSEFLYLVEDDTLIHTFRFPASVVNFSVHGFNGKRRLFTATRDGNVFAVGIPDNLSKSKRSMKKTANINPDVSDDSSKQRHNVGDDDIFTELLAGAKRSDAAPTQKPKQACHASNCVTVIDRGNAVLYQPGLKTFLPIGDKIVCCRTSDQGYVLSMFHQTAPKSDLDTLTYEALPRFTMAVEVATPAVSLHSTIQSCNWSYIPQLFFVQPGNSTSHLVPCAYVKRRLFNILFNGDASLVDSPVVIFGAQDGQILFWPLNSFALKSKNTEVVETSQSFTPQLLYHLEQGVSAIYSTNLVFQGDMNDQGDSSKTSERAGSDKLQREESSSDSNAIIFVGKRDKIVIVCEEKSISGKGRISPVKFSEHTIIGPVICSCLNNIGDTLIHSTGKEIFITKFCISSDNVAKATAVLSSFTPSILTTSSIQIPNVRAVCCIFKKSKADGGKRLEKVYSLMLNGKLLMFLLPESQDGCSLTNVSPQAAGEKVKAYLSEIEAQSAELARVNSTIEAEDKILKELNKAIHIGCQLSQDTQVFNATRTDLGNVSVPIACTFTPSLSSHDSNGISSVFVLCKIVNQGNLPLSSCWSLMVQIQGKDPWLLHTIHESCVLGQSVPLKSLNPGSFLELDIPLSKSLCSSFHIVAEAHLFCDLKQLLADLSDDSETLESVEDVVFPIRRQVMDVLHFVRPNPIGSRLSVPNVMPDSKEELKQTLDRLNLENQRHCIHVHDLSRDGEITSTEEISHGSFVYSATFQISQDAVDFMKRTIQSEVVPKSTQITTNQTKVLRFIFEDSSLPEQQINTGYSCIDVLSVNGSRVTVQVKPLSGGISSADNPPLELAIHCSSVHLLCRMHEAVLTRLKPVITRETRTTQLQVNDLQKALEKLQSLQEKIMSLEDAFVMKQDKLHRPELKDNLWTLYNELRKIVFLI</sequence>
<feature type="coiled-coil region" evidence="1">
    <location>
        <begin position="905"/>
        <end position="939"/>
    </location>
</feature>
<gene>
    <name evidence="3" type="ORF">PEVE_00027881</name>
</gene>
<accession>A0ABN8MAW6</accession>
<keyword evidence="4" id="KW-1185">Reference proteome</keyword>
<feature type="region of interest" description="Disordered" evidence="2">
    <location>
        <begin position="344"/>
        <end position="365"/>
    </location>
</feature>
<dbReference type="PANTHER" id="PTHR14890">
    <property type="entry name" value="FANCONI ANEMIA CORE COMPLEX-ASSOCIATED PROTEIN 100"/>
    <property type="match status" value="1"/>
</dbReference>
<feature type="region of interest" description="Disordered" evidence="2">
    <location>
        <begin position="98"/>
        <end position="122"/>
    </location>
</feature>
<dbReference type="PANTHER" id="PTHR14890:SF1">
    <property type="entry name" value="FANCONI ANEMIA CORE COMPLEX-ASSOCIATED PROTEIN 100"/>
    <property type="match status" value="1"/>
</dbReference>
<protein>
    <submittedName>
        <fullName evidence="3">Uncharacterized protein</fullName>
    </submittedName>
</protein>
<dbReference type="Pfam" id="PF15146">
    <property type="entry name" value="FANCAA"/>
    <property type="match status" value="1"/>
</dbReference>
<dbReference type="InterPro" id="IPR029251">
    <property type="entry name" value="Faap100"/>
</dbReference>
<comment type="caution">
    <text evidence="3">The sequence shown here is derived from an EMBL/GenBank/DDBJ whole genome shotgun (WGS) entry which is preliminary data.</text>
</comment>
<name>A0ABN8MAW6_9CNID</name>
<keyword evidence="1" id="KW-0175">Coiled coil</keyword>
<feature type="compositionally biased region" description="Basic and acidic residues" evidence="2">
    <location>
        <begin position="351"/>
        <end position="365"/>
    </location>
</feature>